<reference evidence="7 8" key="1">
    <citation type="submission" date="2018-03" db="EMBL/GenBank/DDBJ databases">
        <authorList>
            <person name="Fogelqvist J."/>
        </authorList>
    </citation>
    <scope>NUCLEOTIDE SEQUENCE [LARGE SCALE GENOMIC DNA]</scope>
</reference>
<sequence length="164" mass="17814">MKRKLELLPAGRKRDSAFRKRRVGLVKKAHELATLCACKVSIVVIHPDRHKSFTVGDPRGLFDAIPPAPSRAMGSRDALFVAQQDTAPSFASEMNISQCLNSFSSPGTMSAASSQMTSCDSPFDFPLLDLSGSMASPFALEPTTNDTDNGFLESLFVDDMLSRQ</sequence>
<comment type="subcellular location">
    <subcellularLocation>
        <location evidence="1">Nucleus</location>
    </subcellularLocation>
</comment>
<evidence type="ECO:0000256" key="2">
    <source>
        <dbReference type="ARBA" id="ARBA00023015"/>
    </source>
</evidence>
<protein>
    <recommendedName>
        <fullName evidence="6">MADS-box domain-containing protein</fullName>
    </recommendedName>
</protein>
<dbReference type="InterPro" id="IPR036879">
    <property type="entry name" value="TF_MADSbox_sf"/>
</dbReference>
<dbReference type="PROSITE" id="PS50066">
    <property type="entry name" value="MADS_BOX_2"/>
    <property type="match status" value="1"/>
</dbReference>
<gene>
    <name evidence="7" type="ORF">PLBR_LOCUS2042</name>
</gene>
<dbReference type="InterPro" id="IPR002100">
    <property type="entry name" value="TF_MADSbox"/>
</dbReference>
<dbReference type="Pfam" id="PF00319">
    <property type="entry name" value="SRF-TF"/>
    <property type="match status" value="1"/>
</dbReference>
<evidence type="ECO:0000256" key="1">
    <source>
        <dbReference type="ARBA" id="ARBA00004123"/>
    </source>
</evidence>
<keyword evidence="2" id="KW-0805">Transcription regulation</keyword>
<dbReference type="EMBL" id="OVEO01000003">
    <property type="protein sequence ID" value="SPQ94827.1"/>
    <property type="molecule type" value="Genomic_DNA"/>
</dbReference>
<dbReference type="GO" id="GO:0003677">
    <property type="term" value="F:DNA binding"/>
    <property type="evidence" value="ECO:0007669"/>
    <property type="project" value="UniProtKB-KW"/>
</dbReference>
<keyword evidence="7" id="KW-0496">Mitochondrion</keyword>
<organism evidence="7 8">
    <name type="scientific">Plasmodiophora brassicae</name>
    <name type="common">Clubroot disease agent</name>
    <dbReference type="NCBI Taxonomy" id="37360"/>
    <lineage>
        <taxon>Eukaryota</taxon>
        <taxon>Sar</taxon>
        <taxon>Rhizaria</taxon>
        <taxon>Endomyxa</taxon>
        <taxon>Phytomyxea</taxon>
        <taxon>Plasmodiophorida</taxon>
        <taxon>Plasmodiophoridae</taxon>
        <taxon>Plasmodiophora</taxon>
    </lineage>
</organism>
<dbReference type="Gene3D" id="3.40.1810.10">
    <property type="entry name" value="Transcription factor, MADS-box"/>
    <property type="match status" value="1"/>
</dbReference>
<evidence type="ECO:0000313" key="7">
    <source>
        <dbReference type="EMBL" id="SPQ94827.1"/>
    </source>
</evidence>
<evidence type="ECO:0000313" key="8">
    <source>
        <dbReference type="Proteomes" id="UP000290189"/>
    </source>
</evidence>
<dbReference type="Proteomes" id="UP000290189">
    <property type="component" value="Unassembled WGS sequence"/>
</dbReference>
<dbReference type="AlphaFoldDB" id="A0A3P3Y3R6"/>
<accession>A0A3P3Y3R6</accession>
<keyword evidence="5" id="KW-0539">Nucleus</keyword>
<dbReference type="SUPFAM" id="SSF55455">
    <property type="entry name" value="SRF-like"/>
    <property type="match status" value="1"/>
</dbReference>
<dbReference type="GO" id="GO:0046983">
    <property type="term" value="F:protein dimerization activity"/>
    <property type="evidence" value="ECO:0007669"/>
    <property type="project" value="InterPro"/>
</dbReference>
<keyword evidence="3" id="KW-0238">DNA-binding</keyword>
<dbReference type="SMART" id="SM00432">
    <property type="entry name" value="MADS"/>
    <property type="match status" value="1"/>
</dbReference>
<feature type="domain" description="MADS-box" evidence="6">
    <location>
        <begin position="1"/>
        <end position="45"/>
    </location>
</feature>
<evidence type="ECO:0000256" key="5">
    <source>
        <dbReference type="ARBA" id="ARBA00023242"/>
    </source>
</evidence>
<name>A0A3P3Y3R6_PLABS</name>
<dbReference type="GO" id="GO:0005634">
    <property type="term" value="C:nucleus"/>
    <property type="evidence" value="ECO:0007669"/>
    <property type="project" value="UniProtKB-SubCell"/>
</dbReference>
<evidence type="ECO:0000256" key="4">
    <source>
        <dbReference type="ARBA" id="ARBA00023163"/>
    </source>
</evidence>
<proteinExistence type="predicted"/>
<keyword evidence="4" id="KW-0804">Transcription</keyword>
<evidence type="ECO:0000259" key="6">
    <source>
        <dbReference type="PROSITE" id="PS50066"/>
    </source>
</evidence>
<evidence type="ECO:0000256" key="3">
    <source>
        <dbReference type="ARBA" id="ARBA00023125"/>
    </source>
</evidence>
<geneLocation type="mitochondrion" evidence="7"/>